<keyword evidence="2" id="KW-1185">Reference proteome</keyword>
<dbReference type="Proteomes" id="UP001302367">
    <property type="component" value="Chromosome 4"/>
</dbReference>
<dbReference type="RefSeq" id="XP_065458824.1">
    <property type="nucleotide sequence ID" value="XM_065602752.1"/>
</dbReference>
<reference evidence="1 2" key="1">
    <citation type="submission" date="2023-09" db="EMBL/GenBank/DDBJ databases">
        <title>Complete-Gapless Cercospora beticola genome.</title>
        <authorList>
            <person name="Wyatt N.A."/>
            <person name="Spanner R.E."/>
            <person name="Bolton M.D."/>
        </authorList>
    </citation>
    <scope>NUCLEOTIDE SEQUENCE [LARGE SCALE GENOMIC DNA]</scope>
    <source>
        <strain evidence="1">Cb09-40</strain>
    </source>
</reference>
<protein>
    <submittedName>
        <fullName evidence="1">Uncharacterized protein</fullName>
    </submittedName>
</protein>
<proteinExistence type="predicted"/>
<name>A0ABZ0NPR3_CERBT</name>
<sequence length="78" mass="8183">MLGDMAVVFVLCSTVLEQDQEGGSRTRLGSVYDPYADGADNLPEAVLAPTMSASATHEASTVFRFDGLASFRAGEPAN</sequence>
<evidence type="ECO:0000313" key="2">
    <source>
        <dbReference type="Proteomes" id="UP001302367"/>
    </source>
</evidence>
<gene>
    <name evidence="1" type="ORF">RHO25_006184</name>
</gene>
<dbReference type="GeneID" id="90644225"/>
<evidence type="ECO:0000313" key="1">
    <source>
        <dbReference type="EMBL" id="WPB01557.1"/>
    </source>
</evidence>
<accession>A0ABZ0NPR3</accession>
<dbReference type="EMBL" id="CP134187">
    <property type="protein sequence ID" value="WPB01557.1"/>
    <property type="molecule type" value="Genomic_DNA"/>
</dbReference>
<organism evidence="1 2">
    <name type="scientific">Cercospora beticola</name>
    <name type="common">Sugarbeet leaf spot fungus</name>
    <dbReference type="NCBI Taxonomy" id="122368"/>
    <lineage>
        <taxon>Eukaryota</taxon>
        <taxon>Fungi</taxon>
        <taxon>Dikarya</taxon>
        <taxon>Ascomycota</taxon>
        <taxon>Pezizomycotina</taxon>
        <taxon>Dothideomycetes</taxon>
        <taxon>Dothideomycetidae</taxon>
        <taxon>Mycosphaerellales</taxon>
        <taxon>Mycosphaerellaceae</taxon>
        <taxon>Cercospora</taxon>
    </lineage>
</organism>